<dbReference type="RefSeq" id="WP_146929634.1">
    <property type="nucleotide sequence ID" value="NZ_BJUB01000011.1"/>
</dbReference>
<dbReference type="InterPro" id="IPR036770">
    <property type="entry name" value="Ankyrin_rpt-contain_sf"/>
</dbReference>
<evidence type="ECO:0000313" key="2">
    <source>
        <dbReference type="EMBL" id="GEK22876.1"/>
    </source>
</evidence>
<dbReference type="Proteomes" id="UP000321118">
    <property type="component" value="Unassembled WGS sequence"/>
</dbReference>
<dbReference type="Gene3D" id="1.25.40.20">
    <property type="entry name" value="Ankyrin repeat-containing domain"/>
    <property type="match status" value="1"/>
</dbReference>
<gene>
    <name evidence="2" type="ORF">CXY01_33960</name>
</gene>
<keyword evidence="1" id="KW-0040">ANK repeat</keyword>
<evidence type="ECO:0000313" key="3">
    <source>
        <dbReference type="Proteomes" id="UP000321118"/>
    </source>
</evidence>
<keyword evidence="3" id="KW-1185">Reference proteome</keyword>
<sequence>MTPAHDAVESGDLPRLRDLLDDGVDIDEVDGGLTLLQHAIDVEVDQHVQSGEPLLVDITAYLLARGADPGDGAGSARHMALLRGHWLAAALIDAQVAERLTPAGPGPVARRPQVDLRAFADERLFLGDSAHPDPRPFLGIAASGAMFASIMAFLSPPFVEHRGGVFLGFAFDLAVVDDWFGRLAAVADVERVVNHVHVWDLLPSGAFTEEEARGLVEPIASFWQIALRDAYPDREFVVRTDVDGSYGPELTFFQGPA</sequence>
<dbReference type="SUPFAM" id="SSF48403">
    <property type="entry name" value="Ankyrin repeat"/>
    <property type="match status" value="1"/>
</dbReference>
<dbReference type="OrthoDB" id="3575180at2"/>
<dbReference type="AlphaFoldDB" id="A0A510V7Z1"/>
<dbReference type="InterPro" id="IPR002110">
    <property type="entry name" value="Ankyrin_rpt"/>
</dbReference>
<evidence type="ECO:0000256" key="1">
    <source>
        <dbReference type="PROSITE-ProRule" id="PRU00023"/>
    </source>
</evidence>
<dbReference type="PROSITE" id="PS50297">
    <property type="entry name" value="ANK_REP_REGION"/>
    <property type="match status" value="1"/>
</dbReference>
<name>A0A510V7Z1_9CELL</name>
<protein>
    <submittedName>
        <fullName evidence="2">Uncharacterized protein</fullName>
    </submittedName>
</protein>
<feature type="repeat" description="ANK" evidence="1">
    <location>
        <begin position="1"/>
        <end position="31"/>
    </location>
</feature>
<comment type="caution">
    <text evidence="2">The sequence shown here is derived from an EMBL/GenBank/DDBJ whole genome shotgun (WGS) entry which is preliminary data.</text>
</comment>
<organism evidence="2 3">
    <name type="scientific">Cellulomonas xylanilytica</name>
    <dbReference type="NCBI Taxonomy" id="233583"/>
    <lineage>
        <taxon>Bacteria</taxon>
        <taxon>Bacillati</taxon>
        <taxon>Actinomycetota</taxon>
        <taxon>Actinomycetes</taxon>
        <taxon>Micrococcales</taxon>
        <taxon>Cellulomonadaceae</taxon>
        <taxon>Cellulomonas</taxon>
    </lineage>
</organism>
<dbReference type="EMBL" id="BJUB01000011">
    <property type="protein sequence ID" value="GEK22876.1"/>
    <property type="molecule type" value="Genomic_DNA"/>
</dbReference>
<dbReference type="PROSITE" id="PS50088">
    <property type="entry name" value="ANK_REPEAT"/>
    <property type="match status" value="1"/>
</dbReference>
<reference evidence="2 3" key="1">
    <citation type="submission" date="2019-07" db="EMBL/GenBank/DDBJ databases">
        <title>Whole genome shotgun sequence of Cellulomonas xylanilytica NBRC 101102.</title>
        <authorList>
            <person name="Hosoyama A."/>
            <person name="Uohara A."/>
            <person name="Ohji S."/>
            <person name="Ichikawa N."/>
        </authorList>
    </citation>
    <scope>NUCLEOTIDE SEQUENCE [LARGE SCALE GENOMIC DNA]</scope>
    <source>
        <strain evidence="2 3">NBRC 101102</strain>
    </source>
</reference>
<proteinExistence type="predicted"/>
<accession>A0A510V7Z1</accession>